<evidence type="ECO:0000313" key="2">
    <source>
        <dbReference type="Proteomes" id="UP000475862"/>
    </source>
</evidence>
<dbReference type="OrthoDB" id="6601970at2759"/>
<protein>
    <recommendedName>
        <fullName evidence="3">Tesmin/TSO1-like CXC domain-containing protein</fullName>
    </recommendedName>
</protein>
<organism evidence="1 2">
    <name type="scientific">Aphis glycines</name>
    <name type="common">Soybean aphid</name>
    <dbReference type="NCBI Taxonomy" id="307491"/>
    <lineage>
        <taxon>Eukaryota</taxon>
        <taxon>Metazoa</taxon>
        <taxon>Ecdysozoa</taxon>
        <taxon>Arthropoda</taxon>
        <taxon>Hexapoda</taxon>
        <taxon>Insecta</taxon>
        <taxon>Pterygota</taxon>
        <taxon>Neoptera</taxon>
        <taxon>Paraneoptera</taxon>
        <taxon>Hemiptera</taxon>
        <taxon>Sternorrhyncha</taxon>
        <taxon>Aphidomorpha</taxon>
        <taxon>Aphidoidea</taxon>
        <taxon>Aphididae</taxon>
        <taxon>Aphidini</taxon>
        <taxon>Aphis</taxon>
        <taxon>Aphis</taxon>
    </lineage>
</organism>
<dbReference type="AlphaFoldDB" id="A0A6G0TRY3"/>
<proteinExistence type="predicted"/>
<keyword evidence="2" id="KW-1185">Reference proteome</keyword>
<gene>
    <name evidence="1" type="ORF">AGLY_006579</name>
</gene>
<accession>A0A6G0TRY3</accession>
<evidence type="ECO:0008006" key="3">
    <source>
        <dbReference type="Google" id="ProtNLM"/>
    </source>
</evidence>
<reference evidence="1 2" key="1">
    <citation type="submission" date="2019-08" db="EMBL/GenBank/DDBJ databases">
        <title>The genome of the soybean aphid Biotype 1, its phylome, world population structure and adaptation to the North American continent.</title>
        <authorList>
            <person name="Giordano R."/>
            <person name="Donthu R.K."/>
            <person name="Hernandez A.G."/>
            <person name="Wright C.L."/>
            <person name="Zimin A.V."/>
        </authorList>
    </citation>
    <scope>NUCLEOTIDE SEQUENCE [LARGE SCALE GENOMIC DNA]</scope>
    <source>
        <tissue evidence="1">Whole aphids</tissue>
    </source>
</reference>
<sequence>MYYYYYIIGIGRSPYEAMFGCPARVGLASIGIPLNEIESLCTEQDIESILPGTQNSDENTENISSLSDGYCENYTKDEAELVNECQNKIMNERKKSVSCLQKQAEKMLKSSSSRLDPLEIDSTVRVSIPDVDRARGAPRNLLAVVIHVEDDLYKLCTEHGPLKHKYTRSELVPCKEKLLDIHKSIKEKELTLREAAGLSSISGTQGYQRCHCKTKCKNNKCACRSSGKLCNSKCHGSLICENK</sequence>
<dbReference type="EMBL" id="VYZN01000018">
    <property type="protein sequence ID" value="KAE9537556.1"/>
    <property type="molecule type" value="Genomic_DNA"/>
</dbReference>
<evidence type="ECO:0000313" key="1">
    <source>
        <dbReference type="EMBL" id="KAE9537556.1"/>
    </source>
</evidence>
<name>A0A6G0TRY3_APHGL</name>
<comment type="caution">
    <text evidence="1">The sequence shown here is derived from an EMBL/GenBank/DDBJ whole genome shotgun (WGS) entry which is preliminary data.</text>
</comment>
<dbReference type="Proteomes" id="UP000475862">
    <property type="component" value="Unassembled WGS sequence"/>
</dbReference>